<dbReference type="CDD" id="cd12797">
    <property type="entry name" value="M23_peptidase"/>
    <property type="match status" value="1"/>
</dbReference>
<dbReference type="EMBL" id="PHEX01000005">
    <property type="protein sequence ID" value="PKQ28787.1"/>
    <property type="molecule type" value="Genomic_DNA"/>
</dbReference>
<dbReference type="AlphaFoldDB" id="A0A2N3G7T6"/>
<reference evidence="2 3" key="1">
    <citation type="journal article" date="2017" name="ISME J.">
        <title>Potential for microbial H2 and metal transformations associated with novel bacteria and archaea in deep terrestrial subsurface sediments.</title>
        <authorList>
            <person name="Hernsdorf A.W."/>
            <person name="Amano Y."/>
            <person name="Miyakawa K."/>
            <person name="Ise K."/>
            <person name="Suzuki Y."/>
            <person name="Anantharaman K."/>
            <person name="Probst A."/>
            <person name="Burstein D."/>
            <person name="Thomas B.C."/>
            <person name="Banfield J.F."/>
        </authorList>
    </citation>
    <scope>NUCLEOTIDE SEQUENCE [LARGE SCALE GENOMIC DNA]</scope>
    <source>
        <strain evidence="2">HGW-Actinobacteria-3</strain>
    </source>
</reference>
<dbReference type="Pfam" id="PF01551">
    <property type="entry name" value="Peptidase_M23"/>
    <property type="match status" value="1"/>
</dbReference>
<feature type="domain" description="M23ase beta-sheet core" evidence="1">
    <location>
        <begin position="559"/>
        <end position="634"/>
    </location>
</feature>
<name>A0A2N3G7T6_9ACTN</name>
<accession>A0A2N3G7T6</accession>
<dbReference type="Proteomes" id="UP000233654">
    <property type="component" value="Unassembled WGS sequence"/>
</dbReference>
<gene>
    <name evidence="2" type="ORF">CVT63_01030</name>
</gene>
<organism evidence="2 3">
    <name type="scientific">Candidatus Anoxymicrobium japonicum</name>
    <dbReference type="NCBI Taxonomy" id="2013648"/>
    <lineage>
        <taxon>Bacteria</taxon>
        <taxon>Bacillati</taxon>
        <taxon>Actinomycetota</taxon>
        <taxon>Candidatus Geothermincolia</taxon>
        <taxon>Candidatus Geothermincolales</taxon>
        <taxon>Candidatus Anoxymicrobiaceae</taxon>
        <taxon>Candidatus Anoxymicrobium</taxon>
    </lineage>
</organism>
<proteinExistence type="predicted"/>
<dbReference type="InterPro" id="IPR043777">
    <property type="entry name" value="DUF5719"/>
</dbReference>
<dbReference type="Gene3D" id="2.70.70.10">
    <property type="entry name" value="Glucose Permease (Domain IIA)"/>
    <property type="match status" value="1"/>
</dbReference>
<dbReference type="InterPro" id="IPR036698">
    <property type="entry name" value="TM1070-like_sf"/>
</dbReference>
<evidence type="ECO:0000313" key="3">
    <source>
        <dbReference type="Proteomes" id="UP000233654"/>
    </source>
</evidence>
<sequence>MLRFLWYNVSMLYSIRVARKLAVICVALAVFVVALVAGPSLSAYAASYNWEGGHDTVGFSAPSGTAYFAEGTTRNGFEEFLLLRNTGGDSSIVTINYLFPTGAPHSEEIELKAWSGASICVNDVIGQGKDVSVAISATPGIIAERQIYFNYKGVWAGGNVACAVSEPEDRWYFAEGTTRAGFQEWLCLLNPSDHEVAATLTYMLCTGETRKQELKLRANSRGTVDVNGALGAGQDASVEVKADTPIIAERPMYFNYKNAWRGGHTSTGAAGLAREWHFAEGTTRNGFEEWLCVMNPGAEASARVEYLFKDGSPVVKDYALKAHSRTTLFVNEEIGSEKDVSMNVSANADVLCERPMYFCYHNAIEGGHNIVGATSGERTWFFPTACSGPGFESWLCVANPGASENKVLVEIFGDGGDYNSEELTMAPRARATFDVNTASANICNPWLKVTGTRDLIAERPTYFSYSPRIDPEPFSIASWAGIEIISPIQYCDLLGPVFHEASADGGDGRCNNCPALQPAGICLRDDNPARLAPGLVHNQGNDPYYFVEETRGRGTYSTTACDVQAKAGTTVYAPVSGTVVAAESYMLYSRYPDLRVKIRIDGHADYQMAILHMSQLAVSSGQRVEAGKTPIGVVRDLVPYFNSGPNPYTGEEGNHAHLQINYRPDQATGAVPASSAIEME</sequence>
<dbReference type="SUPFAM" id="SSF51261">
    <property type="entry name" value="Duplicated hybrid motif"/>
    <property type="match status" value="1"/>
</dbReference>
<dbReference type="Pfam" id="PF18986">
    <property type="entry name" value="DUF5719"/>
    <property type="match status" value="1"/>
</dbReference>
<protein>
    <recommendedName>
        <fullName evidence="1">M23ase beta-sheet core domain-containing protein</fullName>
    </recommendedName>
</protein>
<evidence type="ECO:0000259" key="1">
    <source>
        <dbReference type="Pfam" id="PF01551"/>
    </source>
</evidence>
<dbReference type="InterPro" id="IPR016047">
    <property type="entry name" value="M23ase_b-sheet_dom"/>
</dbReference>
<comment type="caution">
    <text evidence="2">The sequence shown here is derived from an EMBL/GenBank/DDBJ whole genome shotgun (WGS) entry which is preliminary data.</text>
</comment>
<dbReference type="InterPro" id="IPR011055">
    <property type="entry name" value="Dup_hybrid_motif"/>
</dbReference>
<evidence type="ECO:0000313" key="2">
    <source>
        <dbReference type="EMBL" id="PKQ28787.1"/>
    </source>
</evidence>
<dbReference type="Gene3D" id="2.60.290.11">
    <property type="entry name" value="TM1070-like"/>
    <property type="match status" value="3"/>
</dbReference>